<dbReference type="RefSeq" id="WP_183618738.1">
    <property type="nucleotide sequence ID" value="NZ_JACIDY010000012.1"/>
</dbReference>
<comment type="caution">
    <text evidence="1">The sequence shown here is derived from an EMBL/GenBank/DDBJ whole genome shotgun (WGS) entry which is preliminary data.</text>
</comment>
<accession>A0A7W6G002</accession>
<name>A0A7W6G002_9SPHN</name>
<protein>
    <submittedName>
        <fullName evidence="1">Uncharacterized protein</fullName>
    </submittedName>
</protein>
<evidence type="ECO:0000313" key="1">
    <source>
        <dbReference type="EMBL" id="MBB3941625.1"/>
    </source>
</evidence>
<organism evidence="1 2">
    <name type="scientific">Novosphingobium fluoreni</name>
    <dbReference type="NCBI Taxonomy" id="1391222"/>
    <lineage>
        <taxon>Bacteria</taxon>
        <taxon>Pseudomonadati</taxon>
        <taxon>Pseudomonadota</taxon>
        <taxon>Alphaproteobacteria</taxon>
        <taxon>Sphingomonadales</taxon>
        <taxon>Sphingomonadaceae</taxon>
        <taxon>Novosphingobium</taxon>
    </lineage>
</organism>
<proteinExistence type="predicted"/>
<dbReference type="EMBL" id="JACIDY010000012">
    <property type="protein sequence ID" value="MBB3941625.1"/>
    <property type="molecule type" value="Genomic_DNA"/>
</dbReference>
<keyword evidence="2" id="KW-1185">Reference proteome</keyword>
<evidence type="ECO:0000313" key="2">
    <source>
        <dbReference type="Proteomes" id="UP000561459"/>
    </source>
</evidence>
<reference evidence="1 2" key="1">
    <citation type="submission" date="2020-08" db="EMBL/GenBank/DDBJ databases">
        <title>Genomic Encyclopedia of Type Strains, Phase IV (KMG-IV): sequencing the most valuable type-strain genomes for metagenomic binning, comparative biology and taxonomic classification.</title>
        <authorList>
            <person name="Goeker M."/>
        </authorList>
    </citation>
    <scope>NUCLEOTIDE SEQUENCE [LARGE SCALE GENOMIC DNA]</scope>
    <source>
        <strain evidence="1 2">DSM 27568</strain>
    </source>
</reference>
<dbReference type="Proteomes" id="UP000561459">
    <property type="component" value="Unassembled WGS sequence"/>
</dbReference>
<gene>
    <name evidence="1" type="ORF">GGR39_003306</name>
</gene>
<dbReference type="AlphaFoldDB" id="A0A7W6G002"/>
<sequence>MPFAVTKIQQDTQGKDQANFGDICAFVPRAIKSIEMQMPDDVAAALERFQTFIGRYSGDEVIDEQSGFTVADGILIAGEVEMSAASPGPDENPID</sequence>